<dbReference type="EMBL" id="QLIX01000017">
    <property type="protein sequence ID" value="RAI57436.1"/>
    <property type="molecule type" value="Genomic_DNA"/>
</dbReference>
<dbReference type="Gene3D" id="1.25.40.10">
    <property type="entry name" value="Tetratricopeptide repeat domain"/>
    <property type="match status" value="2"/>
</dbReference>
<dbReference type="InterPro" id="IPR011990">
    <property type="entry name" value="TPR-like_helical_dom_sf"/>
</dbReference>
<protein>
    <submittedName>
        <fullName evidence="7">Heme biosynthesis protein HemY</fullName>
    </submittedName>
</protein>
<dbReference type="GO" id="GO:0016020">
    <property type="term" value="C:membrane"/>
    <property type="evidence" value="ECO:0007669"/>
    <property type="project" value="UniProtKB-SubCell"/>
</dbReference>
<comment type="caution">
    <text evidence="7">The sequence shown here is derived from an EMBL/GenBank/DDBJ whole genome shotgun (WGS) entry which is preliminary data.</text>
</comment>
<sequence>MRAAIAVLLLLVIGVAAAMYLAELGGTVQIQVGDAWIGTSFPIALLLLALGFLVLHGILVAIGALRRLPRRLREKRALRRRADGDAAVTRALIALAAGTAEAARLEVRKARQHLGDTPQTLLLAAEAERLSGREDAAAEAFRTLAEREDARFLGLRGLLRQAMQRGDWEAAQALAREAETIQPGAAWLREERAELALRTHDWREALALSAPETPKPVLALAAAAQEPDATKAAELERQAFQLDKGFAPAAIAHAQRLREGGSPRRARAVLEEAWAAAPHPDLAEAYLVDEPDVLMRVKAVEQLIRRNPEAAESRLLLARIALAAGLTGRARAALDALVASGEADRRAYLLLAELEEAEHGETAEARAAQARWLRQAAAASPEPAWRCAHCGTEQPRWTPVCTSCGTVGQIAWTSPARPAMPAASAA</sequence>
<gene>
    <name evidence="7" type="ORF">DOO78_18805</name>
</gene>
<evidence type="ECO:0000256" key="4">
    <source>
        <dbReference type="ARBA" id="ARBA00023136"/>
    </source>
</evidence>
<dbReference type="OrthoDB" id="9798343at2"/>
<dbReference type="RefSeq" id="WP_111471409.1">
    <property type="nucleotide sequence ID" value="NZ_QLIX01000017.1"/>
</dbReference>
<organism evidence="7 8">
    <name type="scientific">Roseicella frigidaeris</name>
    <dbReference type="NCBI Taxonomy" id="2230885"/>
    <lineage>
        <taxon>Bacteria</taxon>
        <taxon>Pseudomonadati</taxon>
        <taxon>Pseudomonadota</taxon>
        <taxon>Alphaproteobacteria</taxon>
        <taxon>Acetobacterales</taxon>
        <taxon>Roseomonadaceae</taxon>
        <taxon>Roseicella</taxon>
    </lineage>
</organism>
<accession>A0A327M4W1</accession>
<keyword evidence="2 5" id="KW-0812">Transmembrane</keyword>
<feature type="domain" description="HemY N-terminal" evidence="6">
    <location>
        <begin position="26"/>
        <end position="132"/>
    </location>
</feature>
<evidence type="ECO:0000313" key="8">
    <source>
        <dbReference type="Proteomes" id="UP000249065"/>
    </source>
</evidence>
<dbReference type="InterPro" id="IPR010817">
    <property type="entry name" value="HemY_N"/>
</dbReference>
<reference evidence="8" key="1">
    <citation type="submission" date="2018-06" db="EMBL/GenBank/DDBJ databases">
        <authorList>
            <person name="Khan S.A."/>
        </authorList>
    </citation>
    <scope>NUCLEOTIDE SEQUENCE [LARGE SCALE GENOMIC DNA]</scope>
    <source>
        <strain evidence="8">DB-1506</strain>
    </source>
</reference>
<comment type="subcellular location">
    <subcellularLocation>
        <location evidence="1">Membrane</location>
    </subcellularLocation>
</comment>
<name>A0A327M4W1_9PROT</name>
<proteinExistence type="predicted"/>
<dbReference type="AlphaFoldDB" id="A0A327M4W1"/>
<evidence type="ECO:0000313" key="7">
    <source>
        <dbReference type="EMBL" id="RAI57436.1"/>
    </source>
</evidence>
<evidence type="ECO:0000256" key="5">
    <source>
        <dbReference type="SAM" id="Phobius"/>
    </source>
</evidence>
<dbReference type="SUPFAM" id="SSF48452">
    <property type="entry name" value="TPR-like"/>
    <property type="match status" value="1"/>
</dbReference>
<keyword evidence="8" id="KW-1185">Reference proteome</keyword>
<dbReference type="Proteomes" id="UP000249065">
    <property type="component" value="Unassembled WGS sequence"/>
</dbReference>
<evidence type="ECO:0000259" key="6">
    <source>
        <dbReference type="Pfam" id="PF07219"/>
    </source>
</evidence>
<feature type="transmembrane region" description="Helical" evidence="5">
    <location>
        <begin position="41"/>
        <end position="65"/>
    </location>
</feature>
<dbReference type="Pfam" id="PF07219">
    <property type="entry name" value="HemY_N"/>
    <property type="match status" value="1"/>
</dbReference>
<keyword evidence="4 5" id="KW-0472">Membrane</keyword>
<evidence type="ECO:0000256" key="1">
    <source>
        <dbReference type="ARBA" id="ARBA00004370"/>
    </source>
</evidence>
<evidence type="ECO:0000256" key="2">
    <source>
        <dbReference type="ARBA" id="ARBA00022692"/>
    </source>
</evidence>
<keyword evidence="3 5" id="KW-1133">Transmembrane helix</keyword>
<evidence type="ECO:0000256" key="3">
    <source>
        <dbReference type="ARBA" id="ARBA00022989"/>
    </source>
</evidence>